<name>A0A7X8SRM6_9BACT</name>
<dbReference type="RefSeq" id="WP_168885795.1">
    <property type="nucleotide sequence ID" value="NZ_JABAIL010000040.1"/>
</dbReference>
<comment type="caution">
    <text evidence="1">The sequence shown here is derived from an EMBL/GenBank/DDBJ whole genome shotgun (WGS) entry which is preliminary data.</text>
</comment>
<gene>
    <name evidence="1" type="ORF">HGP29_28080</name>
</gene>
<organism evidence="1 2">
    <name type="scientific">Flammeovirga agarivorans</name>
    <dbReference type="NCBI Taxonomy" id="2726742"/>
    <lineage>
        <taxon>Bacteria</taxon>
        <taxon>Pseudomonadati</taxon>
        <taxon>Bacteroidota</taxon>
        <taxon>Cytophagia</taxon>
        <taxon>Cytophagales</taxon>
        <taxon>Flammeovirgaceae</taxon>
        <taxon>Flammeovirga</taxon>
    </lineage>
</organism>
<keyword evidence="2" id="KW-1185">Reference proteome</keyword>
<dbReference type="AlphaFoldDB" id="A0A7X8SRM6"/>
<dbReference type="EMBL" id="JABAIL010000040">
    <property type="protein sequence ID" value="NLR95091.1"/>
    <property type="molecule type" value="Genomic_DNA"/>
</dbReference>
<evidence type="ECO:0000313" key="2">
    <source>
        <dbReference type="Proteomes" id="UP000585050"/>
    </source>
</evidence>
<accession>A0A7X8SRM6</accession>
<protein>
    <submittedName>
        <fullName evidence="1">Suppressor of fused domain protein</fullName>
    </submittedName>
</protein>
<evidence type="ECO:0000313" key="1">
    <source>
        <dbReference type="EMBL" id="NLR95091.1"/>
    </source>
</evidence>
<sequence length="117" mass="13413">MYDNYFAIDGGEWPSKGLFKKVQNSSTIISTVALSFLPMPTVELYLEDYQNFNRIELGLRVNDLTETHFKEIANQIGPISKTPWENITFLGEGHTLNLKINDRFESVLLTKKISSNR</sequence>
<dbReference type="Proteomes" id="UP000585050">
    <property type="component" value="Unassembled WGS sequence"/>
</dbReference>
<reference evidence="1 2" key="1">
    <citation type="submission" date="2020-04" db="EMBL/GenBank/DDBJ databases">
        <title>Flammeovirga sp. SR4, a novel species isolated from seawater.</title>
        <authorList>
            <person name="Wang X."/>
        </authorList>
    </citation>
    <scope>NUCLEOTIDE SEQUENCE [LARGE SCALE GENOMIC DNA]</scope>
    <source>
        <strain evidence="1 2">SR4</strain>
    </source>
</reference>
<proteinExistence type="predicted"/>